<dbReference type="Pfam" id="PF08021">
    <property type="entry name" value="FAD_binding_9"/>
    <property type="match status" value="1"/>
</dbReference>
<name>A0A5Q2RGG5_9ACTN</name>
<dbReference type="InterPro" id="IPR017927">
    <property type="entry name" value="FAD-bd_FR_type"/>
</dbReference>
<organism evidence="3 4">
    <name type="scientific">Actinomarinicola tropica</name>
    <dbReference type="NCBI Taxonomy" id="2789776"/>
    <lineage>
        <taxon>Bacteria</taxon>
        <taxon>Bacillati</taxon>
        <taxon>Actinomycetota</taxon>
        <taxon>Acidimicrobiia</taxon>
        <taxon>Acidimicrobiales</taxon>
        <taxon>Iamiaceae</taxon>
        <taxon>Actinomarinicola</taxon>
    </lineage>
</organism>
<keyword evidence="4" id="KW-1185">Reference proteome</keyword>
<dbReference type="InterPro" id="IPR039374">
    <property type="entry name" value="SIP_fam"/>
</dbReference>
<evidence type="ECO:0000256" key="1">
    <source>
        <dbReference type="SAM" id="MobiDB-lite"/>
    </source>
</evidence>
<evidence type="ECO:0000313" key="3">
    <source>
        <dbReference type="EMBL" id="QGG95898.1"/>
    </source>
</evidence>
<feature type="region of interest" description="Disordered" evidence="1">
    <location>
        <begin position="257"/>
        <end position="276"/>
    </location>
</feature>
<dbReference type="Gene3D" id="3.40.50.80">
    <property type="entry name" value="Nucleotide-binding domain of ferredoxin-NADP reductase (FNR) module"/>
    <property type="match status" value="1"/>
</dbReference>
<sequence>MTDTAPARPARPLLTFEVVRTERIAPRMIRMVLGGEGFAGFRDNGFTDRYVKLVIPKPGVEYPEPWSVETIQQALPRDQWPAIRTYTVRRVDPAARQITIDVVDHGEGYASTFVANARPGDAVRLRGPGGAYSPAHDADWHLLAGDESALPAIASATEALPPHVVAIVFVEVDGPEDEIELVSSGELRVTWLHRRDGAPSFSQAIRDLEFPSGRVHAFVHGELDQIRGLRTHLREERGVPAEALSISGYWRRGKDEDGFQAEKHAEDEQRRALGLA</sequence>
<proteinExistence type="predicted"/>
<accession>A0A5Q2RGG5</accession>
<dbReference type="Gene3D" id="2.40.30.10">
    <property type="entry name" value="Translation factors"/>
    <property type="match status" value="1"/>
</dbReference>
<dbReference type="InterPro" id="IPR007037">
    <property type="entry name" value="SIP_rossman_dom"/>
</dbReference>
<dbReference type="Pfam" id="PF04954">
    <property type="entry name" value="SIP"/>
    <property type="match status" value="1"/>
</dbReference>
<dbReference type="EMBL" id="CP045851">
    <property type="protein sequence ID" value="QGG95898.1"/>
    <property type="molecule type" value="Genomic_DNA"/>
</dbReference>
<evidence type="ECO:0000313" key="4">
    <source>
        <dbReference type="Proteomes" id="UP000334019"/>
    </source>
</evidence>
<gene>
    <name evidence="3" type="ORF">GH723_12770</name>
</gene>
<dbReference type="PROSITE" id="PS51384">
    <property type="entry name" value="FAD_FR"/>
    <property type="match status" value="1"/>
</dbReference>
<dbReference type="Proteomes" id="UP000334019">
    <property type="component" value="Chromosome"/>
</dbReference>
<dbReference type="GO" id="GO:0016491">
    <property type="term" value="F:oxidoreductase activity"/>
    <property type="evidence" value="ECO:0007669"/>
    <property type="project" value="InterPro"/>
</dbReference>
<dbReference type="InterPro" id="IPR013113">
    <property type="entry name" value="SIP_FAD-bd"/>
</dbReference>
<dbReference type="AlphaFoldDB" id="A0A5Q2RGG5"/>
<dbReference type="InterPro" id="IPR039261">
    <property type="entry name" value="FNR_nucleotide-bd"/>
</dbReference>
<dbReference type="PANTHER" id="PTHR30157:SF0">
    <property type="entry name" value="NADPH-DEPENDENT FERRIC-CHELATE REDUCTASE"/>
    <property type="match status" value="1"/>
</dbReference>
<dbReference type="KEGG" id="atq:GH723_12770"/>
<dbReference type="RefSeq" id="WP_153760004.1">
    <property type="nucleotide sequence ID" value="NZ_CP045851.1"/>
</dbReference>
<evidence type="ECO:0000259" key="2">
    <source>
        <dbReference type="PROSITE" id="PS51384"/>
    </source>
</evidence>
<protein>
    <submittedName>
        <fullName evidence="3">Siderophore-interacting protein</fullName>
    </submittedName>
</protein>
<dbReference type="CDD" id="cd06193">
    <property type="entry name" value="siderophore_interacting"/>
    <property type="match status" value="1"/>
</dbReference>
<feature type="domain" description="FAD-binding FR-type" evidence="2">
    <location>
        <begin position="11"/>
        <end position="135"/>
    </location>
</feature>
<dbReference type="PANTHER" id="PTHR30157">
    <property type="entry name" value="FERRIC REDUCTASE, NADPH-DEPENDENT"/>
    <property type="match status" value="1"/>
</dbReference>
<dbReference type="SUPFAM" id="SSF63380">
    <property type="entry name" value="Riboflavin synthase domain-like"/>
    <property type="match status" value="1"/>
</dbReference>
<dbReference type="InterPro" id="IPR017938">
    <property type="entry name" value="Riboflavin_synthase-like_b-brl"/>
</dbReference>
<dbReference type="FunFam" id="2.40.30.10:FF:000131">
    <property type="entry name" value="NADPH-dependent ferric siderophore reductase"/>
    <property type="match status" value="1"/>
</dbReference>
<reference evidence="3 4" key="1">
    <citation type="submission" date="2019-11" db="EMBL/GenBank/DDBJ databases">
        <authorList>
            <person name="He Y."/>
        </authorList>
    </citation>
    <scope>NUCLEOTIDE SEQUENCE [LARGE SCALE GENOMIC DNA]</scope>
    <source>
        <strain evidence="3 4">SCSIO 58843</strain>
    </source>
</reference>